<protein>
    <submittedName>
        <fullName evidence="2">Methyltransferase type 11</fullName>
    </submittedName>
</protein>
<keyword evidence="3" id="KW-1185">Reference proteome</keyword>
<gene>
    <name evidence="2" type="ORF">U14_05733</name>
</gene>
<sequence>MAEAYVDVKYLQETAAALKQFKTRTYELMRIQPGHVVLDMGCGPGVDTVPMAEYVGTTGRVLGVDSDQEMIKNADEYARKMQVSERVEHRLADVAALPFESGAFDACRAERLFQVLPASACQPVFAEMLRVTKSGGWIVVADTDWATASIDFPDAALERKLIRFFGEHVRPNGYAGRQFLHIMTQRGLQDVEFQVFPNVQRQFTQSPFDEWLLREALTAQAISHTDADFWKTTLTEREAAGEFYATVNMVIVGGRQA</sequence>
<evidence type="ECO:0000313" key="3">
    <source>
        <dbReference type="Proteomes" id="UP000030700"/>
    </source>
</evidence>
<evidence type="ECO:0000313" key="2">
    <source>
        <dbReference type="EMBL" id="GAK54448.1"/>
    </source>
</evidence>
<organism evidence="2">
    <name type="scientific">Candidatus Moduliflexus flocculans</name>
    <dbReference type="NCBI Taxonomy" id="1499966"/>
    <lineage>
        <taxon>Bacteria</taxon>
        <taxon>Candidatus Moduliflexota</taxon>
        <taxon>Candidatus Moduliflexia</taxon>
        <taxon>Candidatus Moduliflexales</taxon>
        <taxon>Candidatus Moduliflexaceae</taxon>
    </lineage>
</organism>
<accession>A0A081BSR7</accession>
<keyword evidence="2" id="KW-0808">Transferase</keyword>
<keyword evidence="2" id="KW-0489">Methyltransferase</keyword>
<proteinExistence type="predicted"/>
<dbReference type="EMBL" id="DF820461">
    <property type="protein sequence ID" value="GAK54448.1"/>
    <property type="molecule type" value="Genomic_DNA"/>
</dbReference>
<dbReference type="Proteomes" id="UP000030700">
    <property type="component" value="Unassembled WGS sequence"/>
</dbReference>
<name>A0A081BSR7_9BACT</name>
<dbReference type="SUPFAM" id="SSF53335">
    <property type="entry name" value="S-adenosyl-L-methionine-dependent methyltransferases"/>
    <property type="match status" value="1"/>
</dbReference>
<evidence type="ECO:0000259" key="1">
    <source>
        <dbReference type="Pfam" id="PF13649"/>
    </source>
</evidence>
<dbReference type="GO" id="GO:0008168">
    <property type="term" value="F:methyltransferase activity"/>
    <property type="evidence" value="ECO:0007669"/>
    <property type="project" value="UniProtKB-KW"/>
</dbReference>
<dbReference type="Pfam" id="PF13649">
    <property type="entry name" value="Methyltransf_25"/>
    <property type="match status" value="1"/>
</dbReference>
<dbReference type="STRING" id="1499966.U14_05733"/>
<reference evidence="2" key="1">
    <citation type="journal article" date="2015" name="PeerJ">
        <title>First genomic representation of candidate bacterial phylum KSB3 points to enhanced environmental sensing as a trigger of wastewater bulking.</title>
        <authorList>
            <person name="Sekiguchi Y."/>
            <person name="Ohashi A."/>
            <person name="Parks D.H."/>
            <person name="Yamauchi T."/>
            <person name="Tyson G.W."/>
            <person name="Hugenholtz P."/>
        </authorList>
    </citation>
    <scope>NUCLEOTIDE SEQUENCE [LARGE SCALE GENOMIC DNA]</scope>
</reference>
<dbReference type="InterPro" id="IPR029063">
    <property type="entry name" value="SAM-dependent_MTases_sf"/>
</dbReference>
<dbReference type="HOGENOM" id="CLU_062440_3_1_0"/>
<dbReference type="PANTHER" id="PTHR43591">
    <property type="entry name" value="METHYLTRANSFERASE"/>
    <property type="match status" value="1"/>
</dbReference>
<dbReference type="GO" id="GO:0032259">
    <property type="term" value="P:methylation"/>
    <property type="evidence" value="ECO:0007669"/>
    <property type="project" value="UniProtKB-KW"/>
</dbReference>
<dbReference type="PANTHER" id="PTHR43591:SF78">
    <property type="entry name" value="SLR0407 PROTEIN"/>
    <property type="match status" value="1"/>
</dbReference>
<feature type="domain" description="Methyltransferase" evidence="1">
    <location>
        <begin position="37"/>
        <end position="136"/>
    </location>
</feature>
<dbReference type="AlphaFoldDB" id="A0A081BSR7"/>
<dbReference type="InterPro" id="IPR041698">
    <property type="entry name" value="Methyltransf_25"/>
</dbReference>
<dbReference type="CDD" id="cd02440">
    <property type="entry name" value="AdoMet_MTases"/>
    <property type="match status" value="1"/>
</dbReference>
<dbReference type="Gene3D" id="3.40.50.150">
    <property type="entry name" value="Vaccinia Virus protein VP39"/>
    <property type="match status" value="1"/>
</dbReference>